<keyword evidence="1" id="KW-0472">Membrane</keyword>
<evidence type="ECO:0000259" key="2">
    <source>
        <dbReference type="Pfam" id="PF00535"/>
    </source>
</evidence>
<dbReference type="InterPro" id="IPR001173">
    <property type="entry name" value="Glyco_trans_2-like"/>
</dbReference>
<feature type="transmembrane region" description="Helical" evidence="1">
    <location>
        <begin position="246"/>
        <end position="268"/>
    </location>
</feature>
<dbReference type="GO" id="GO:0016740">
    <property type="term" value="F:transferase activity"/>
    <property type="evidence" value="ECO:0007669"/>
    <property type="project" value="UniProtKB-KW"/>
</dbReference>
<dbReference type="InterPro" id="IPR029044">
    <property type="entry name" value="Nucleotide-diphossugar_trans"/>
</dbReference>
<sequence>MAEPDVRLSVLIVCYRSRETIGRVSSALAAQTVRRAEILVLENGSPDGERVSADQLPEGARLIESETNLGFAPGNNRLARESTGDWLVLLNPDAFPEPDWLEQMLAATTRWPDAAMFGCTQRAYGAPGVLDGAGDVYHASGLPYRAGYGREMEPPPEGETFAACGAAMLIRRDLFEDLGGFDEDYFCYVEDVDLAFRARLLGHRAVQVRDAVVEHIGYGSSGRRSEFAAYHGARNRLWTFFKNMPWPLLILLAPVHLLATFALWLSAIRHGQFMLFGRAMRDGFAAWPRLMEKRREIQARRRTGMLAVARMMAWNPLRLFTRSPHIRHPR</sequence>
<dbReference type="RefSeq" id="WP_135994789.1">
    <property type="nucleotide sequence ID" value="NZ_CP071057.1"/>
</dbReference>
<dbReference type="PANTHER" id="PTHR43179:SF11">
    <property type="entry name" value="GLYCOSYL TRANSFERASE"/>
    <property type="match status" value="1"/>
</dbReference>
<name>A0A4S2H4G1_9PROT</name>
<reference evidence="3 4" key="1">
    <citation type="journal article" date="2017" name="Int. J. Syst. Evol. Microbiol.">
        <title>Marinicauda algicola sp. nov., isolated from a marine red alga Rhodosorus marinus.</title>
        <authorList>
            <person name="Jeong S.E."/>
            <person name="Jeon S.H."/>
            <person name="Chun B.H."/>
            <person name="Kim D.W."/>
            <person name="Jeon C.O."/>
        </authorList>
    </citation>
    <scope>NUCLEOTIDE SEQUENCE [LARGE SCALE GENOMIC DNA]</scope>
    <source>
        <strain evidence="3 4">JCM 31718</strain>
    </source>
</reference>
<dbReference type="PANTHER" id="PTHR43179">
    <property type="entry name" value="RHAMNOSYLTRANSFERASE WBBL"/>
    <property type="match status" value="1"/>
</dbReference>
<dbReference type="Pfam" id="PF00535">
    <property type="entry name" value="Glycos_transf_2"/>
    <property type="match status" value="1"/>
</dbReference>
<comment type="caution">
    <text evidence="3">The sequence shown here is derived from an EMBL/GenBank/DDBJ whole genome shotgun (WGS) entry which is preliminary data.</text>
</comment>
<evidence type="ECO:0000313" key="4">
    <source>
        <dbReference type="Proteomes" id="UP000308054"/>
    </source>
</evidence>
<feature type="domain" description="Glycosyltransferase 2-like" evidence="2">
    <location>
        <begin position="9"/>
        <end position="178"/>
    </location>
</feature>
<dbReference type="CDD" id="cd04186">
    <property type="entry name" value="GT_2_like_c"/>
    <property type="match status" value="1"/>
</dbReference>
<keyword evidence="1" id="KW-0812">Transmembrane</keyword>
<dbReference type="Proteomes" id="UP000308054">
    <property type="component" value="Unassembled WGS sequence"/>
</dbReference>
<proteinExistence type="predicted"/>
<dbReference type="SUPFAM" id="SSF53448">
    <property type="entry name" value="Nucleotide-diphospho-sugar transferases"/>
    <property type="match status" value="1"/>
</dbReference>
<dbReference type="EMBL" id="SRXW01000001">
    <property type="protein sequence ID" value="TGY90291.1"/>
    <property type="molecule type" value="Genomic_DNA"/>
</dbReference>
<keyword evidence="3" id="KW-0808">Transferase</keyword>
<keyword evidence="1" id="KW-1133">Transmembrane helix</keyword>
<keyword evidence="4" id="KW-1185">Reference proteome</keyword>
<evidence type="ECO:0000313" key="3">
    <source>
        <dbReference type="EMBL" id="TGY90291.1"/>
    </source>
</evidence>
<protein>
    <submittedName>
        <fullName evidence="3">Glycosyltransferase family 2 protein</fullName>
    </submittedName>
</protein>
<gene>
    <name evidence="3" type="ORF">E5163_03975</name>
</gene>
<dbReference type="AlphaFoldDB" id="A0A4S2H4G1"/>
<accession>A0A4S2H4G1</accession>
<dbReference type="OrthoDB" id="9771846at2"/>
<dbReference type="Gene3D" id="3.90.550.10">
    <property type="entry name" value="Spore Coat Polysaccharide Biosynthesis Protein SpsA, Chain A"/>
    <property type="match status" value="1"/>
</dbReference>
<evidence type="ECO:0000256" key="1">
    <source>
        <dbReference type="SAM" id="Phobius"/>
    </source>
</evidence>
<organism evidence="3 4">
    <name type="scientific">Marinicauda algicola</name>
    <dbReference type="NCBI Taxonomy" id="2029849"/>
    <lineage>
        <taxon>Bacteria</taxon>
        <taxon>Pseudomonadati</taxon>
        <taxon>Pseudomonadota</taxon>
        <taxon>Alphaproteobacteria</taxon>
        <taxon>Maricaulales</taxon>
        <taxon>Maricaulaceae</taxon>
        <taxon>Marinicauda</taxon>
    </lineage>
</organism>